<reference evidence="1 2" key="1">
    <citation type="submission" date="2007-08" db="EMBL/GenBank/DDBJ databases">
        <title>Complete sequence of Roseiflexus castenholzii DSM 13941.</title>
        <authorList>
            <consortium name="US DOE Joint Genome Institute"/>
            <person name="Copeland A."/>
            <person name="Lucas S."/>
            <person name="Lapidus A."/>
            <person name="Barry K."/>
            <person name="Glavina del Rio T."/>
            <person name="Dalin E."/>
            <person name="Tice H."/>
            <person name="Pitluck S."/>
            <person name="Thompson L.S."/>
            <person name="Brettin T."/>
            <person name="Bruce D."/>
            <person name="Detter J.C."/>
            <person name="Han C."/>
            <person name="Tapia R."/>
            <person name="Schmutz J."/>
            <person name="Larimer F."/>
            <person name="Land M."/>
            <person name="Hauser L."/>
            <person name="Kyrpides N."/>
            <person name="Mikhailova N."/>
            <person name="Bryant D.A."/>
            <person name="Hanada S."/>
            <person name="Tsukatani Y."/>
            <person name="Richardson P."/>
        </authorList>
    </citation>
    <scope>NUCLEOTIDE SEQUENCE [LARGE SCALE GENOMIC DNA]</scope>
    <source>
        <strain evidence="2">DSM 13941 / HLO8</strain>
    </source>
</reference>
<dbReference type="KEGG" id="rca:Rcas_0481"/>
<keyword evidence="2" id="KW-1185">Reference proteome</keyword>
<dbReference type="OrthoDB" id="8125412at2"/>
<evidence type="ECO:0000313" key="1">
    <source>
        <dbReference type="EMBL" id="ABU56611.1"/>
    </source>
</evidence>
<organism evidence="1 2">
    <name type="scientific">Roseiflexus castenholzii (strain DSM 13941 / HLO8)</name>
    <dbReference type="NCBI Taxonomy" id="383372"/>
    <lineage>
        <taxon>Bacteria</taxon>
        <taxon>Bacillati</taxon>
        <taxon>Chloroflexota</taxon>
        <taxon>Chloroflexia</taxon>
        <taxon>Chloroflexales</taxon>
        <taxon>Roseiflexineae</taxon>
        <taxon>Roseiflexaceae</taxon>
        <taxon>Roseiflexus</taxon>
    </lineage>
</organism>
<dbReference type="AlphaFoldDB" id="A7NFB6"/>
<sequence>MQLVENPSGGFAFLPGGLPYSAGVVALPGFEIVRATLQRPLPYREGFALIDRHLEMIGRPAAALCAIELRSPKPWSMEDFGVFNAGYRVELETRGILLDGTNPVARTNVAPAYAPPEEPSLYAFSYTIPASAAGRTFVIAGAGDLDERGIIAEGQTSPEAMRTKANFVMDVMMKRLAALGCGIDDVTNMAVYSVHSPLDFVTDTLLAPLGSAAVHAFHWYYSRPPVIGLEFEVDMRGVRQEVRLW</sequence>
<name>A7NFB6_ROSCS</name>
<evidence type="ECO:0000313" key="2">
    <source>
        <dbReference type="Proteomes" id="UP000000263"/>
    </source>
</evidence>
<dbReference type="HOGENOM" id="CLU_1077457_0_0_0"/>
<proteinExistence type="predicted"/>
<dbReference type="EMBL" id="CP000804">
    <property type="protein sequence ID" value="ABU56611.1"/>
    <property type="molecule type" value="Genomic_DNA"/>
</dbReference>
<dbReference type="STRING" id="383372.Rcas_0481"/>
<accession>A7NFB6</accession>
<dbReference type="Proteomes" id="UP000000263">
    <property type="component" value="Chromosome"/>
</dbReference>
<gene>
    <name evidence="1" type="ordered locus">Rcas_0481</name>
</gene>
<dbReference type="InterPro" id="IPR035959">
    <property type="entry name" value="RutC-like_sf"/>
</dbReference>
<dbReference type="eggNOG" id="COG0251">
    <property type="taxonomic scope" value="Bacteria"/>
</dbReference>
<dbReference type="RefSeq" id="WP_011998014.1">
    <property type="nucleotide sequence ID" value="NC_009767.1"/>
</dbReference>
<protein>
    <submittedName>
        <fullName evidence="1">Uncharacterized protein</fullName>
    </submittedName>
</protein>
<dbReference type="SUPFAM" id="SSF55298">
    <property type="entry name" value="YjgF-like"/>
    <property type="match status" value="1"/>
</dbReference>